<dbReference type="Pfam" id="PF17164">
    <property type="entry name" value="DUF5122"/>
    <property type="match status" value="3"/>
</dbReference>
<sequence length="433" mass="46703">MNDSMRLTQDDDGRDKTFADDGCFLLERLSLGRESILHGVKTQYSPSAERIYFTGQARSGVTNRPYLLGCLKPDGTLDPDFGDNGITSDYFINRAESVGTSITLLNDGKILLIGRVRGNSVPALARFTSKGTLDPEFGSNGYAILDMPAPDTAQGLVDKTAEDENQDGATSVTPLADGKILVVHTYVVTHLANTRAYVFLLNSDGSYDKSFNGTGYVQLIHPEADPTRVKLRSGFVDQDGTFVVAGGLHSNSKTEVPLLARFARDGKLVPGFGTGGFFAPPQTLFESAEFKTVIGQPNNRLLGIGSTDDGRGLLISLEADGKYNIQFNGAKPLLTRLDDSSTYWTAGAMQPDGKIVLCGAIKPADESSLGVVARLLDNGSLDTTFQGRGWTSTRVNGLTIFNALALQKDTKIVVAGYRYDHENLQGLILRYHA</sequence>
<comment type="caution">
    <text evidence="1">The sequence shown here is derived from an EMBL/GenBank/DDBJ whole genome shotgun (WGS) entry which is preliminary data.</text>
</comment>
<reference evidence="1 2" key="1">
    <citation type="submission" date="2014-10" db="EMBL/GenBank/DDBJ databases">
        <title>Draft genome sequence of Pseudomonas chlororaphis EA105.</title>
        <authorList>
            <person name="McCully L.M."/>
            <person name="Bitzer A.S."/>
            <person name="Spence C."/>
            <person name="Bais H."/>
            <person name="Silby M.W."/>
        </authorList>
    </citation>
    <scope>NUCLEOTIDE SEQUENCE [LARGE SCALE GENOMIC DNA]</scope>
    <source>
        <strain evidence="1 2">EA105</strain>
    </source>
</reference>
<evidence type="ECO:0000313" key="1">
    <source>
        <dbReference type="EMBL" id="KHA71095.1"/>
    </source>
</evidence>
<evidence type="ECO:0008006" key="3">
    <source>
        <dbReference type="Google" id="ProtNLM"/>
    </source>
</evidence>
<dbReference type="Gene3D" id="2.80.10.50">
    <property type="match status" value="3"/>
</dbReference>
<dbReference type="InterPro" id="IPR013431">
    <property type="entry name" value="Delta_60_rpt"/>
</dbReference>
<evidence type="ECO:0000313" key="2">
    <source>
        <dbReference type="Proteomes" id="UP000030564"/>
    </source>
</evidence>
<proteinExistence type="predicted"/>
<protein>
    <recommendedName>
        <fullName evidence="3">Delta-60 repeat domain-containing protein</fullName>
    </recommendedName>
</protein>
<dbReference type="OrthoDB" id="6876366at2"/>
<dbReference type="EMBL" id="JSFK01000026">
    <property type="protein sequence ID" value="KHA71095.1"/>
    <property type="molecule type" value="Genomic_DNA"/>
</dbReference>
<dbReference type="NCBIfam" id="TIGR02608">
    <property type="entry name" value="delta_60_rpt"/>
    <property type="match status" value="6"/>
</dbReference>
<organism evidence="1 2">
    <name type="scientific">Pseudomonas chlororaphis</name>
    <dbReference type="NCBI Taxonomy" id="587753"/>
    <lineage>
        <taxon>Bacteria</taxon>
        <taxon>Pseudomonadati</taxon>
        <taxon>Pseudomonadota</taxon>
        <taxon>Gammaproteobacteria</taxon>
        <taxon>Pseudomonadales</taxon>
        <taxon>Pseudomonadaceae</taxon>
        <taxon>Pseudomonas</taxon>
    </lineage>
</organism>
<gene>
    <name evidence="1" type="ORF">NZ35_22485</name>
</gene>
<dbReference type="AlphaFoldDB" id="A0A0A6D7B8"/>
<name>A0A0A6D7B8_9PSED</name>
<dbReference type="Proteomes" id="UP000030564">
    <property type="component" value="Unassembled WGS sequence"/>
</dbReference>
<dbReference type="PATRIC" id="fig|587753.9.peg.3157"/>
<accession>A0A0A6D7B8</accession>